<sequence length="156" mass="15800">MTFITQRCCQILAVSALAFGLAACGKTEDTAGQKLDSAVQQSQQAAQSAGQKIDNAMSSAGTKIEEGAAKAEAATNNAMSQAGAALDDAGITAQIKADLIKEPDISALKIDVDTKAGAVTLTGSVPSEALKMRAGDIAKSVKGVNNVSNMLEIKAS</sequence>
<dbReference type="KEGG" id="dla:I6G47_03945"/>
<dbReference type="EMBL" id="CP065748">
    <property type="protein sequence ID" value="QPS82248.1"/>
    <property type="molecule type" value="Genomic_DNA"/>
</dbReference>
<dbReference type="SMART" id="SM00749">
    <property type="entry name" value="BON"/>
    <property type="match status" value="1"/>
</dbReference>
<dbReference type="InterPro" id="IPR014004">
    <property type="entry name" value="Transpt-assoc_nodulatn_dom_bac"/>
</dbReference>
<feature type="signal peptide" evidence="1">
    <location>
        <begin position="1"/>
        <end position="18"/>
    </location>
</feature>
<evidence type="ECO:0000313" key="4">
    <source>
        <dbReference type="EMBL" id="SDY36151.1"/>
    </source>
</evidence>
<dbReference type="Gene3D" id="3.30.1340.30">
    <property type="match status" value="1"/>
</dbReference>
<dbReference type="AlphaFoldDB" id="A0A1H3J869"/>
<dbReference type="Pfam" id="PF04972">
    <property type="entry name" value="BON"/>
    <property type="match status" value="1"/>
</dbReference>
<name>A0A1H3J869_9BURK</name>
<organism evidence="4 5">
    <name type="scientific">Delftia lacustris</name>
    <dbReference type="NCBI Taxonomy" id="558537"/>
    <lineage>
        <taxon>Bacteria</taxon>
        <taxon>Pseudomonadati</taxon>
        <taxon>Pseudomonadota</taxon>
        <taxon>Betaproteobacteria</taxon>
        <taxon>Burkholderiales</taxon>
        <taxon>Comamonadaceae</taxon>
        <taxon>Delftia</taxon>
    </lineage>
</organism>
<evidence type="ECO:0000313" key="3">
    <source>
        <dbReference type="EMBL" id="QPS82248.1"/>
    </source>
</evidence>
<accession>A0A1H3J869</accession>
<dbReference type="InterPro" id="IPR007055">
    <property type="entry name" value="BON_dom"/>
</dbReference>
<evidence type="ECO:0000256" key="1">
    <source>
        <dbReference type="SAM" id="SignalP"/>
    </source>
</evidence>
<dbReference type="PANTHER" id="PTHR34606">
    <property type="entry name" value="BON DOMAIN-CONTAINING PROTEIN"/>
    <property type="match status" value="1"/>
</dbReference>
<dbReference type="Proteomes" id="UP000595064">
    <property type="component" value="Chromosome"/>
</dbReference>
<evidence type="ECO:0000313" key="6">
    <source>
        <dbReference type="Proteomes" id="UP000595064"/>
    </source>
</evidence>
<gene>
    <name evidence="3" type="ORF">I6G47_03945</name>
    <name evidence="4" type="ORF">SAMN05421547_104138</name>
</gene>
<keyword evidence="6" id="KW-1185">Reference proteome</keyword>
<evidence type="ECO:0000259" key="2">
    <source>
        <dbReference type="PROSITE" id="PS50914"/>
    </source>
</evidence>
<dbReference type="PANTHER" id="PTHR34606:SF15">
    <property type="entry name" value="BON DOMAIN-CONTAINING PROTEIN"/>
    <property type="match status" value="1"/>
</dbReference>
<dbReference type="InterPro" id="IPR051686">
    <property type="entry name" value="Lipoprotein_DolP"/>
</dbReference>
<dbReference type="PROSITE" id="PS50914">
    <property type="entry name" value="BON"/>
    <property type="match status" value="1"/>
</dbReference>
<proteinExistence type="predicted"/>
<feature type="chain" id="PRO_5044558421" evidence="1">
    <location>
        <begin position="19"/>
        <end position="156"/>
    </location>
</feature>
<dbReference type="EMBL" id="FNPE01000004">
    <property type="protein sequence ID" value="SDY36151.1"/>
    <property type="molecule type" value="Genomic_DNA"/>
</dbReference>
<reference evidence="3 6" key="2">
    <citation type="submission" date="2020-12" db="EMBL/GenBank/DDBJ databases">
        <title>FDA dAtabase for Regulatory Grade micrObial Sequences (FDA-ARGOS): Supporting development and validation of Infectious Disease Dx tests.</title>
        <authorList>
            <person name="Sproer C."/>
            <person name="Gronow S."/>
            <person name="Severitt S."/>
            <person name="Schroder I."/>
            <person name="Tallon L."/>
            <person name="Sadzewicz L."/>
            <person name="Zhao X."/>
            <person name="Boylan J."/>
            <person name="Ott S."/>
            <person name="Bowen H."/>
            <person name="Vavikolanu K."/>
            <person name="Mehta A."/>
            <person name="Aluvathingal J."/>
            <person name="Nadendla S."/>
            <person name="Lowell S."/>
            <person name="Myers T."/>
            <person name="Yan Y."/>
            <person name="Sichtig H."/>
        </authorList>
    </citation>
    <scope>NUCLEOTIDE SEQUENCE [LARGE SCALE GENOMIC DNA]</scope>
    <source>
        <strain evidence="3 6">FDAARGOS_890</strain>
    </source>
</reference>
<feature type="domain" description="BON" evidence="2">
    <location>
        <begin position="87"/>
        <end position="155"/>
    </location>
</feature>
<dbReference type="PROSITE" id="PS51257">
    <property type="entry name" value="PROKAR_LIPOPROTEIN"/>
    <property type="match status" value="1"/>
</dbReference>
<dbReference type="Proteomes" id="UP000183417">
    <property type="component" value="Unassembled WGS sequence"/>
</dbReference>
<protein>
    <submittedName>
        <fullName evidence="4">BON domain-containing protein</fullName>
    </submittedName>
</protein>
<evidence type="ECO:0000313" key="5">
    <source>
        <dbReference type="Proteomes" id="UP000183417"/>
    </source>
</evidence>
<dbReference type="RefSeq" id="WP_016447159.1">
    <property type="nucleotide sequence ID" value="NZ_AP025556.1"/>
</dbReference>
<keyword evidence="1" id="KW-0732">Signal</keyword>
<dbReference type="GeneID" id="94692027"/>
<reference evidence="4 5" key="1">
    <citation type="submission" date="2016-10" db="EMBL/GenBank/DDBJ databases">
        <authorList>
            <person name="de Groot N.N."/>
        </authorList>
    </citation>
    <scope>NUCLEOTIDE SEQUENCE [LARGE SCALE GENOMIC DNA]</scope>
    <source>
        <strain evidence="4 5">LMG 24775</strain>
    </source>
</reference>